<dbReference type="SMART" id="SM00939">
    <property type="entry name" value="PepX_C"/>
    <property type="match status" value="1"/>
</dbReference>
<dbReference type="AlphaFoldDB" id="A0A1G7I1M8"/>
<dbReference type="NCBIfam" id="TIGR00976">
    <property type="entry name" value="CocE_NonD"/>
    <property type="match status" value="1"/>
</dbReference>
<gene>
    <name evidence="3" type="ORF">SAMN05660662_0953</name>
</gene>
<dbReference type="Proteomes" id="UP000199406">
    <property type="component" value="Unassembled WGS sequence"/>
</dbReference>
<keyword evidence="1" id="KW-0378">Hydrolase</keyword>
<keyword evidence="4" id="KW-1185">Reference proteome</keyword>
<organism evidence="3 4">
    <name type="scientific">Blastococcus aurantiacus</name>
    <dbReference type="NCBI Taxonomy" id="1550231"/>
    <lineage>
        <taxon>Bacteria</taxon>
        <taxon>Bacillati</taxon>
        <taxon>Actinomycetota</taxon>
        <taxon>Actinomycetes</taxon>
        <taxon>Geodermatophilales</taxon>
        <taxon>Geodermatophilaceae</taxon>
        <taxon>Blastococcus</taxon>
    </lineage>
</organism>
<dbReference type="GO" id="GO:0008239">
    <property type="term" value="F:dipeptidyl-peptidase activity"/>
    <property type="evidence" value="ECO:0007669"/>
    <property type="project" value="InterPro"/>
</dbReference>
<evidence type="ECO:0000259" key="2">
    <source>
        <dbReference type="SMART" id="SM00939"/>
    </source>
</evidence>
<dbReference type="InterPro" id="IPR000383">
    <property type="entry name" value="Xaa-Pro-like_dom"/>
</dbReference>
<dbReference type="EMBL" id="FNBT01000001">
    <property type="protein sequence ID" value="SDF06651.1"/>
    <property type="molecule type" value="Genomic_DNA"/>
</dbReference>
<name>A0A1G7I1M8_9ACTN</name>
<dbReference type="OrthoDB" id="5240615at2"/>
<dbReference type="Gene3D" id="2.60.120.260">
    <property type="entry name" value="Galactose-binding domain-like"/>
    <property type="match status" value="1"/>
</dbReference>
<evidence type="ECO:0000313" key="4">
    <source>
        <dbReference type="Proteomes" id="UP000199406"/>
    </source>
</evidence>
<protein>
    <recommendedName>
        <fullName evidence="2">Xaa-Pro dipeptidyl-peptidase C-terminal domain-containing protein</fullName>
    </recommendedName>
</protein>
<dbReference type="InterPro" id="IPR029058">
    <property type="entry name" value="AB_hydrolase_fold"/>
</dbReference>
<accession>A0A1G7I1M8</accession>
<dbReference type="InterPro" id="IPR005674">
    <property type="entry name" value="CocE/Ser_esterase"/>
</dbReference>
<dbReference type="PANTHER" id="PTHR43056">
    <property type="entry name" value="PEPTIDASE S9 PROLYL OLIGOPEPTIDASE"/>
    <property type="match status" value="1"/>
</dbReference>
<dbReference type="STRING" id="1550231.SAMN05660662_0953"/>
<dbReference type="SUPFAM" id="SSF49785">
    <property type="entry name" value="Galactose-binding domain-like"/>
    <property type="match status" value="1"/>
</dbReference>
<dbReference type="Gene3D" id="1.10.3020.10">
    <property type="entry name" value="alpha-amino acid ester hydrolase ( Helical cap domain)"/>
    <property type="match status" value="1"/>
</dbReference>
<dbReference type="SUPFAM" id="SSF53474">
    <property type="entry name" value="alpha/beta-Hydrolases"/>
    <property type="match status" value="1"/>
</dbReference>
<dbReference type="RefSeq" id="WP_091763891.1">
    <property type="nucleotide sequence ID" value="NZ_FNBT01000001.1"/>
</dbReference>
<sequence>MPDPTPLSRPARLAAAAMSRRWKLPAPLTPVQVLRDQDVPMRDGATLRADVYLPTSTGPHPTVLLRSPYGRGPGFALTMAVPFAARGYAVVMQSVRGTFGSGGEFTPVVNEEHDGHDTVVWLREQPWFDGRLATLGPSYLAYTQWALALDPPPELKAMVLHIGPHDLAQAGMIDGAFQLTNLAIWTELLAHQERVGWLRGIVRLTTAERRLAPHFGVLPLQGLAERFGGNPAPWFDEWLAHPDLDDPYWDRYRATPAVHSSTVPALLIGGWQDWFVEQTLYQYAVLRDRGVDVAMTLGLWTHLTIDAAVTAPESLAWLNTHLPVDGAPPAEPRPDRVRVHVGGARTWRSMPDWEPATDERTWYLGPDGRLAEDAPATGETTFTYDPMDPTPSVGGRMLANSAGQRDNRELEARDDVRTFTTGPLRKPVEVQGGVRVRLVVESDNPYADLFVRLCDVEPSGRSLNITDRLVRLDPAPGEEPVTGQRTVELALVETAHRFRAGHRIRLQVSGGAHPRYARNLGTGEPLGEATRGVPTTHRICLGGATPSSVTLPTA</sequence>
<dbReference type="PANTHER" id="PTHR43056:SF10">
    <property type="entry name" value="COCE_NOND FAMILY, PUTATIVE (AFU_ORTHOLOGUE AFUA_7G00600)-RELATED"/>
    <property type="match status" value="1"/>
</dbReference>
<dbReference type="Pfam" id="PF02129">
    <property type="entry name" value="Peptidase_S15"/>
    <property type="match status" value="1"/>
</dbReference>
<dbReference type="Pfam" id="PF08530">
    <property type="entry name" value="PepX_C"/>
    <property type="match status" value="1"/>
</dbReference>
<dbReference type="InterPro" id="IPR050585">
    <property type="entry name" value="Xaa-Pro_dipeptidyl-ppase/CocE"/>
</dbReference>
<dbReference type="Gene3D" id="3.40.50.1820">
    <property type="entry name" value="alpha/beta hydrolase"/>
    <property type="match status" value="1"/>
</dbReference>
<evidence type="ECO:0000313" key="3">
    <source>
        <dbReference type="EMBL" id="SDF06651.1"/>
    </source>
</evidence>
<proteinExistence type="predicted"/>
<dbReference type="InterPro" id="IPR008979">
    <property type="entry name" value="Galactose-bd-like_sf"/>
</dbReference>
<feature type="domain" description="Xaa-Pro dipeptidyl-peptidase C-terminal" evidence="2">
    <location>
        <begin position="315"/>
        <end position="550"/>
    </location>
</feature>
<dbReference type="InterPro" id="IPR013736">
    <property type="entry name" value="Xaa-Pro_dipept_C"/>
</dbReference>
<reference evidence="4" key="1">
    <citation type="submission" date="2016-10" db="EMBL/GenBank/DDBJ databases">
        <authorList>
            <person name="Varghese N."/>
            <person name="Submissions S."/>
        </authorList>
    </citation>
    <scope>NUCLEOTIDE SEQUENCE [LARGE SCALE GENOMIC DNA]</scope>
    <source>
        <strain evidence="4">DSM 44268</strain>
    </source>
</reference>
<evidence type="ECO:0000256" key="1">
    <source>
        <dbReference type="ARBA" id="ARBA00022801"/>
    </source>
</evidence>